<evidence type="ECO:0000256" key="6">
    <source>
        <dbReference type="ARBA" id="ARBA00023004"/>
    </source>
</evidence>
<keyword evidence="1" id="KW-0004">4Fe-4S</keyword>
<evidence type="ECO:0000256" key="1">
    <source>
        <dbReference type="ARBA" id="ARBA00022485"/>
    </source>
</evidence>
<evidence type="ECO:0000259" key="9">
    <source>
        <dbReference type="PROSITE" id="PS51669"/>
    </source>
</evidence>
<keyword evidence="7" id="KW-0411">Iron-sulfur</keyword>
<dbReference type="PANTHER" id="PTHR43742">
    <property type="entry name" value="TRIMETHYLAMINE-N-OXIDE REDUCTASE"/>
    <property type="match status" value="1"/>
</dbReference>
<evidence type="ECO:0000256" key="7">
    <source>
        <dbReference type="ARBA" id="ARBA00023014"/>
    </source>
</evidence>
<keyword evidence="11" id="KW-1185">Reference proteome</keyword>
<dbReference type="EMBL" id="JAHLQK010000007">
    <property type="protein sequence ID" value="MBU5678059.1"/>
    <property type="molecule type" value="Genomic_DNA"/>
</dbReference>
<dbReference type="RefSeq" id="WP_216419324.1">
    <property type="nucleotide sequence ID" value="NZ_JAHLQK010000007.1"/>
</dbReference>
<organism evidence="10 11">
    <name type="scientific">Alkaliphilus flagellatus</name>
    <dbReference type="NCBI Taxonomy" id="2841507"/>
    <lineage>
        <taxon>Bacteria</taxon>
        <taxon>Bacillati</taxon>
        <taxon>Bacillota</taxon>
        <taxon>Clostridia</taxon>
        <taxon>Peptostreptococcales</taxon>
        <taxon>Natronincolaceae</taxon>
        <taxon>Alkaliphilus</taxon>
    </lineage>
</organism>
<keyword evidence="2" id="KW-0500">Molybdenum</keyword>
<gene>
    <name evidence="10" type="ORF">KQI88_16730</name>
</gene>
<name>A0ABS6G6Q4_9FIRM</name>
<sequence length="256" mass="27843">MKRRTFLKLSALTVGATALGLGVTGCSKETDVSIDGFPDMPETLGQAVEATVDLQSGEVKINSDILVKSSVCMGCYSSCGVRAKIDKKTGRIMKLTGNPYHPKCAEPALPYDTTIKESYQAFSLHGDKGLTNRATVCARGNSTFEQVYDPMRITTPLKRAGERGSGKWKPISWEQLIEETVEGGKIFTELGDDTVVEGFRKIYSQDELINPDSPEMGPKSNGLVWISGGSYGRINFAQRFVLNSFGSTNFYGHTGT</sequence>
<evidence type="ECO:0000256" key="5">
    <source>
        <dbReference type="ARBA" id="ARBA00023002"/>
    </source>
</evidence>
<evidence type="ECO:0000256" key="3">
    <source>
        <dbReference type="ARBA" id="ARBA00022723"/>
    </source>
</evidence>
<reference evidence="10 11" key="1">
    <citation type="submission" date="2021-06" db="EMBL/GenBank/DDBJ databases">
        <authorList>
            <person name="Sun Q."/>
            <person name="Li D."/>
        </authorList>
    </citation>
    <scope>NUCLEOTIDE SEQUENCE [LARGE SCALE GENOMIC DNA]</scope>
    <source>
        <strain evidence="10 11">MSJ-5</strain>
    </source>
</reference>
<dbReference type="InterPro" id="IPR006963">
    <property type="entry name" value="Mopterin_OxRdtase_4Fe-4S_dom"/>
</dbReference>
<evidence type="ECO:0000313" key="10">
    <source>
        <dbReference type="EMBL" id="MBU5678059.1"/>
    </source>
</evidence>
<dbReference type="PROSITE" id="PS51257">
    <property type="entry name" value="PROKAR_LIPOPROTEIN"/>
    <property type="match status" value="1"/>
</dbReference>
<keyword evidence="5" id="KW-0560">Oxidoreductase</keyword>
<comment type="caution">
    <text evidence="10">The sequence shown here is derived from an EMBL/GenBank/DDBJ whole genome shotgun (WGS) entry which is preliminary data.</text>
</comment>
<feature type="signal peptide" evidence="8">
    <location>
        <begin position="1"/>
        <end position="18"/>
    </location>
</feature>
<evidence type="ECO:0000256" key="2">
    <source>
        <dbReference type="ARBA" id="ARBA00022505"/>
    </source>
</evidence>
<dbReference type="Proteomes" id="UP000779508">
    <property type="component" value="Unassembled WGS sequence"/>
</dbReference>
<accession>A0ABS6G6Q4</accession>
<evidence type="ECO:0000313" key="11">
    <source>
        <dbReference type="Proteomes" id="UP000779508"/>
    </source>
</evidence>
<feature type="chain" id="PRO_5047094695" description="4Fe-4S Mo/W bis-MGD-type domain-containing protein" evidence="8">
    <location>
        <begin position="19"/>
        <end position="256"/>
    </location>
</feature>
<protein>
    <recommendedName>
        <fullName evidence="9">4Fe-4S Mo/W bis-MGD-type domain-containing protein</fullName>
    </recommendedName>
</protein>
<dbReference type="PANTHER" id="PTHR43742:SF9">
    <property type="entry name" value="TETRATHIONATE REDUCTASE SUBUNIT A"/>
    <property type="match status" value="1"/>
</dbReference>
<dbReference type="InterPro" id="IPR050612">
    <property type="entry name" value="Prok_Mopterin_Oxidored"/>
</dbReference>
<dbReference type="PROSITE" id="PS51669">
    <property type="entry name" value="4FE4S_MOW_BIS_MGD"/>
    <property type="match status" value="1"/>
</dbReference>
<keyword evidence="3" id="KW-0479">Metal-binding</keyword>
<feature type="domain" description="4Fe-4S Mo/W bis-MGD-type" evidence="9">
    <location>
        <begin position="64"/>
        <end position="151"/>
    </location>
</feature>
<keyword evidence="4 8" id="KW-0732">Signal</keyword>
<evidence type="ECO:0000256" key="4">
    <source>
        <dbReference type="ARBA" id="ARBA00022729"/>
    </source>
</evidence>
<dbReference type="SMART" id="SM00926">
    <property type="entry name" value="Molybdop_Fe4S4"/>
    <property type="match status" value="1"/>
</dbReference>
<keyword evidence="6" id="KW-0408">Iron</keyword>
<evidence type="ECO:0000256" key="8">
    <source>
        <dbReference type="SAM" id="SignalP"/>
    </source>
</evidence>
<proteinExistence type="predicted"/>